<dbReference type="EMBL" id="JALJOR010000002">
    <property type="protein sequence ID" value="KAK9824520.1"/>
    <property type="molecule type" value="Genomic_DNA"/>
</dbReference>
<comment type="caution">
    <text evidence="3">The sequence shown here is derived from an EMBL/GenBank/DDBJ whole genome shotgun (WGS) entry which is preliminary data.</text>
</comment>
<feature type="domain" description="WLM" evidence="2">
    <location>
        <begin position="5"/>
        <end position="180"/>
    </location>
</feature>
<dbReference type="Pfam" id="PF08325">
    <property type="entry name" value="WLM"/>
    <property type="match status" value="1"/>
</dbReference>
<evidence type="ECO:0000256" key="1">
    <source>
        <dbReference type="SAM" id="MobiDB-lite"/>
    </source>
</evidence>
<feature type="compositionally biased region" description="Low complexity" evidence="1">
    <location>
        <begin position="198"/>
        <end position="209"/>
    </location>
</feature>
<sequence length="225" mass="24591">MPVGGLQLTDPYKVQDIKILQKRRDSNKAVELLQKVACQVQPVMRTRCFRVPLLSEFDPRNPNLLGLNVGGGGGSTQEIKLRLRRAGDGDFYPYESVLGTMLHELTHNNISPHNASFYKLLDELTEECEDFMTKGITGSGAGFDVPGMGRLGGKGFMPVHNPPTHRLRDTIVKAAEERTKLQQLMHPGPRRLGGAGALQGLTPAQAAARAAERRAQDSVWPSLAA</sequence>
<dbReference type="Proteomes" id="UP001489004">
    <property type="component" value="Unassembled WGS sequence"/>
</dbReference>
<proteinExistence type="predicted"/>
<accession>A0AAW1QSN8</accession>
<dbReference type="InterPro" id="IPR013536">
    <property type="entry name" value="WLM_dom"/>
</dbReference>
<dbReference type="GO" id="GO:0008237">
    <property type="term" value="F:metallopeptidase activity"/>
    <property type="evidence" value="ECO:0007669"/>
    <property type="project" value="TreeGrafter"/>
</dbReference>
<gene>
    <name evidence="3" type="ORF">WJX72_011052</name>
</gene>
<reference evidence="3 4" key="1">
    <citation type="journal article" date="2024" name="Nat. Commun.">
        <title>Phylogenomics reveals the evolutionary origins of lichenization in chlorophyte algae.</title>
        <authorList>
            <person name="Puginier C."/>
            <person name="Libourel C."/>
            <person name="Otte J."/>
            <person name="Skaloud P."/>
            <person name="Haon M."/>
            <person name="Grisel S."/>
            <person name="Petersen M."/>
            <person name="Berrin J.G."/>
            <person name="Delaux P.M."/>
            <person name="Dal Grande F."/>
            <person name="Keller J."/>
        </authorList>
    </citation>
    <scope>NUCLEOTIDE SEQUENCE [LARGE SCALE GENOMIC DNA]</scope>
    <source>
        <strain evidence="3 4">SAG 2043</strain>
    </source>
</reference>
<dbReference type="PANTHER" id="PTHR46622:SF1">
    <property type="entry name" value="DNA-DEPENDENT METALLOPROTEASE WSS1"/>
    <property type="match status" value="1"/>
</dbReference>
<dbReference type="GO" id="GO:0005634">
    <property type="term" value="C:nucleus"/>
    <property type="evidence" value="ECO:0007669"/>
    <property type="project" value="TreeGrafter"/>
</dbReference>
<feature type="region of interest" description="Disordered" evidence="1">
    <location>
        <begin position="186"/>
        <end position="225"/>
    </location>
</feature>
<dbReference type="AlphaFoldDB" id="A0AAW1QSN8"/>
<evidence type="ECO:0000313" key="4">
    <source>
        <dbReference type="Proteomes" id="UP001489004"/>
    </source>
</evidence>
<dbReference type="GO" id="GO:0006281">
    <property type="term" value="P:DNA repair"/>
    <property type="evidence" value="ECO:0007669"/>
    <property type="project" value="TreeGrafter"/>
</dbReference>
<keyword evidence="4" id="KW-1185">Reference proteome</keyword>
<protein>
    <recommendedName>
        <fullName evidence="2">WLM domain-containing protein</fullName>
    </recommendedName>
</protein>
<dbReference type="InterPro" id="IPR053000">
    <property type="entry name" value="WSS1-like_metalloprotease"/>
</dbReference>
<evidence type="ECO:0000259" key="2">
    <source>
        <dbReference type="PROSITE" id="PS51397"/>
    </source>
</evidence>
<organism evidence="3 4">
    <name type="scientific">[Myrmecia] bisecta</name>
    <dbReference type="NCBI Taxonomy" id="41462"/>
    <lineage>
        <taxon>Eukaryota</taxon>
        <taxon>Viridiplantae</taxon>
        <taxon>Chlorophyta</taxon>
        <taxon>core chlorophytes</taxon>
        <taxon>Trebouxiophyceae</taxon>
        <taxon>Trebouxiales</taxon>
        <taxon>Trebouxiaceae</taxon>
        <taxon>Myrmecia</taxon>
    </lineage>
</organism>
<dbReference type="PROSITE" id="PS51397">
    <property type="entry name" value="WLM"/>
    <property type="match status" value="1"/>
</dbReference>
<name>A0AAW1QSN8_9CHLO</name>
<dbReference type="PANTHER" id="PTHR46622">
    <property type="entry name" value="DNA-DEPENDENT METALLOPROTEASE WSS1"/>
    <property type="match status" value="1"/>
</dbReference>
<evidence type="ECO:0000313" key="3">
    <source>
        <dbReference type="EMBL" id="KAK9824520.1"/>
    </source>
</evidence>